<name>A0A0A9U0G3_ARUDO</name>
<evidence type="ECO:0000313" key="1">
    <source>
        <dbReference type="EMBL" id="JAD15187.1"/>
    </source>
</evidence>
<proteinExistence type="predicted"/>
<protein>
    <submittedName>
        <fullName evidence="1">Uncharacterized protein</fullName>
    </submittedName>
</protein>
<reference evidence="1" key="2">
    <citation type="journal article" date="2015" name="Data Brief">
        <title>Shoot transcriptome of the giant reed, Arundo donax.</title>
        <authorList>
            <person name="Barrero R.A."/>
            <person name="Guerrero F.D."/>
            <person name="Moolhuijzen P."/>
            <person name="Goolsby J.A."/>
            <person name="Tidwell J."/>
            <person name="Bellgard S.E."/>
            <person name="Bellgard M.I."/>
        </authorList>
    </citation>
    <scope>NUCLEOTIDE SEQUENCE</scope>
    <source>
        <tissue evidence="1">Shoot tissue taken approximately 20 cm above the soil surface</tissue>
    </source>
</reference>
<sequence length="81" mass="9303">MHDVVAHHIRCPLGLDRMGGRVRRERQPNEAINRMKRTSRTRSLWCSSTSHLIQRARRPDTRTCSPLTQVVSLLTSSDPVL</sequence>
<dbReference type="EMBL" id="GBRH01282708">
    <property type="protein sequence ID" value="JAD15187.1"/>
    <property type="molecule type" value="Transcribed_RNA"/>
</dbReference>
<reference evidence="1" key="1">
    <citation type="submission" date="2014-09" db="EMBL/GenBank/DDBJ databases">
        <authorList>
            <person name="Magalhaes I.L.F."/>
            <person name="Oliveira U."/>
            <person name="Santos F.R."/>
            <person name="Vidigal T.H.D.A."/>
            <person name="Brescovit A.D."/>
            <person name="Santos A.J."/>
        </authorList>
    </citation>
    <scope>NUCLEOTIDE SEQUENCE</scope>
    <source>
        <tissue evidence="1">Shoot tissue taken approximately 20 cm above the soil surface</tissue>
    </source>
</reference>
<dbReference type="AlphaFoldDB" id="A0A0A9U0G3"/>
<organism evidence="1">
    <name type="scientific">Arundo donax</name>
    <name type="common">Giant reed</name>
    <name type="synonym">Donax arundinaceus</name>
    <dbReference type="NCBI Taxonomy" id="35708"/>
    <lineage>
        <taxon>Eukaryota</taxon>
        <taxon>Viridiplantae</taxon>
        <taxon>Streptophyta</taxon>
        <taxon>Embryophyta</taxon>
        <taxon>Tracheophyta</taxon>
        <taxon>Spermatophyta</taxon>
        <taxon>Magnoliopsida</taxon>
        <taxon>Liliopsida</taxon>
        <taxon>Poales</taxon>
        <taxon>Poaceae</taxon>
        <taxon>PACMAD clade</taxon>
        <taxon>Arundinoideae</taxon>
        <taxon>Arundineae</taxon>
        <taxon>Arundo</taxon>
    </lineage>
</organism>
<accession>A0A0A9U0G3</accession>